<feature type="compositionally biased region" description="Low complexity" evidence="1">
    <location>
        <begin position="1191"/>
        <end position="1208"/>
    </location>
</feature>
<feature type="region of interest" description="Disordered" evidence="1">
    <location>
        <begin position="687"/>
        <end position="813"/>
    </location>
</feature>
<dbReference type="Proteomes" id="UP000224080">
    <property type="component" value="Unassembled WGS sequence"/>
</dbReference>
<feature type="region of interest" description="Disordered" evidence="1">
    <location>
        <begin position="81"/>
        <end position="100"/>
    </location>
</feature>
<sequence length="1308" mass="142161">MNNNNAQYGVPPLAASHLRVQTIPTFPLSSPIKEEIYTPFESPGSSQLAAPDKDNPFTSPEDYFTHGKTCSETDNATQFESQTEDKQKLLGETAQAPRPSRWDSIRRGRTIMKRNPKEAATNKKTRPGLNLVTNFSNDTPKYRRDAVSKRRQSAGRGFIDLNDLRLLSKGTTETARPVQANRLLAERRLSSAKGYEELKDNNVGEPSNGPQASHYVRKMKKSPLDALRAASPSKMQDLSPSDRPIMIGLSVPYNDAGGHGKSKKHGDDSSTPIKNNIGSPNSQKSPNNTTPITPTIIITPAREDNPWDSFSTGSPEARRARPASSVYSQATPRVKDGRPPSVIPPVPAIPASHSFTKTGAGDVFVVDQVPTTPARRNRALSAGTLFEDDSPVCTRTGGRPRSMSDESRLQAGIANRYSIDTIATRPRSQGWWNLLLSPLLSRSNTMASKMSFRSPQDETPPALPPVPFAVSQSLQVDSNRRYGEKHVEEEVSFFSPDTPYSAEEKESLWASAAGTVGKPQVACEGSASEWDDVDADDCSQLSSRQSRDKTSHTSTVSAQTIPFMISSPTSAGYTQEHFQQSVHDYFTNKQSPPPIPSTSPHTHTQAVFSRKYIAAFPPVPGENVQVENQNPNNPFFQRFVDSVRSGAESRERSNSDSTVIEDEPDISPNVRQATATPLLRAAAIGPFQAGPTAPLPPIPRRESPLQKPSNSSPTMSVGNSSTQPPPYSPPKKITGSRRYRAILPSDLHPQPQSPGPLSPETQTSQMASRGGGILLGSIQQPQPPAATYSARNDPIQRGVLPPRLPNNPVHLSDVQRPVDIRANNESRRQRLEREDRVARKVGGLWRGRGCLSNRGCFGRSGREGRKRRRWYVCIAAILIAIVIVSVVLAVTLTRKSEDTPESRWLNLTGYPPMPTGVSTIAGPNAAVANSGCIRPSTMWSCALPKENHDANKPFDPDQPNFRIQINFRNGTFAHSTVPSNQAAQKRSVSTFLGKSSASPKALDSRQSLRKRNGGFSPIPAPPSIEEQAFLGNTTDGVTAPFAGEDTPFFATFLSPEPIKISTRQRRADTPPPQAEATDGDDLRDAIPNPAHSPDGTAAPASLLPLPIAQPVRLYDRGLPTEHYGFYTYYDRSIFLKADRPLNNDSILSVIPDDQNGGSTRSAARVRCTWTQTRFLVQIWTQPGRNGMGLIPSPTSSSSASPPESSTATLHPSGTNFTRPGSFPYPITVVLDRHGGDPKAKMVYCYGLNLEQRYIVSSKQLQVEDRGFGGQLVKPGTLLGGGSGSSSSGGFDGGNGGCRCEWRNWLAVG</sequence>
<feature type="region of interest" description="Disordered" evidence="1">
    <location>
        <begin position="987"/>
        <end position="1025"/>
    </location>
</feature>
<comment type="caution">
    <text evidence="3">The sequence shown here is derived from an EMBL/GenBank/DDBJ whole genome shotgun (WGS) entry which is preliminary data.</text>
</comment>
<evidence type="ECO:0000256" key="2">
    <source>
        <dbReference type="SAM" id="Phobius"/>
    </source>
</evidence>
<feature type="region of interest" description="Disordered" evidence="1">
    <location>
        <begin position="644"/>
        <end position="669"/>
    </location>
</feature>
<feature type="region of interest" description="Disordered" evidence="1">
    <location>
        <begin position="527"/>
        <end position="556"/>
    </location>
</feature>
<organism evidence="3 4">
    <name type="scientific">Blastomyces parvus</name>
    <dbReference type="NCBI Taxonomy" id="2060905"/>
    <lineage>
        <taxon>Eukaryota</taxon>
        <taxon>Fungi</taxon>
        <taxon>Dikarya</taxon>
        <taxon>Ascomycota</taxon>
        <taxon>Pezizomycotina</taxon>
        <taxon>Eurotiomycetes</taxon>
        <taxon>Eurotiomycetidae</taxon>
        <taxon>Onygenales</taxon>
        <taxon>Ajellomycetaceae</taxon>
        <taxon>Blastomyces</taxon>
    </lineage>
</organism>
<feature type="region of interest" description="Disordered" evidence="1">
    <location>
        <begin position="38"/>
        <end position="71"/>
    </location>
</feature>
<dbReference type="EMBL" id="PDNC01000026">
    <property type="protein sequence ID" value="PGH05903.1"/>
    <property type="molecule type" value="Genomic_DNA"/>
</dbReference>
<feature type="compositionally biased region" description="Low complexity" evidence="1">
    <location>
        <begin position="286"/>
        <end position="300"/>
    </location>
</feature>
<keyword evidence="2" id="KW-0472">Membrane</keyword>
<evidence type="ECO:0008006" key="5">
    <source>
        <dbReference type="Google" id="ProtNLM"/>
    </source>
</evidence>
<feature type="transmembrane region" description="Helical" evidence="2">
    <location>
        <begin position="870"/>
        <end position="892"/>
    </location>
</feature>
<accession>A0A2B7XAU8</accession>
<evidence type="ECO:0000313" key="4">
    <source>
        <dbReference type="Proteomes" id="UP000224080"/>
    </source>
</evidence>
<feature type="compositionally biased region" description="Polar residues" evidence="1">
    <location>
        <begin position="271"/>
        <end position="285"/>
    </location>
</feature>
<reference evidence="3 4" key="1">
    <citation type="submission" date="2017-10" db="EMBL/GenBank/DDBJ databases">
        <title>Comparative genomics in systemic dimorphic fungi from Ajellomycetaceae.</title>
        <authorList>
            <person name="Munoz J.F."/>
            <person name="Mcewen J.G."/>
            <person name="Clay O.K."/>
            <person name="Cuomo C.A."/>
        </authorList>
    </citation>
    <scope>NUCLEOTIDE SEQUENCE [LARGE SCALE GENOMIC DNA]</scope>
    <source>
        <strain evidence="3 4">UAMH130</strain>
    </source>
</reference>
<evidence type="ECO:0000313" key="3">
    <source>
        <dbReference type="EMBL" id="PGH05903.1"/>
    </source>
</evidence>
<feature type="region of interest" description="Disordered" evidence="1">
    <location>
        <begin position="1059"/>
        <end position="1101"/>
    </location>
</feature>
<keyword evidence="2" id="KW-1133">Transmembrane helix</keyword>
<feature type="compositionally biased region" description="Polar residues" evidence="1">
    <location>
        <begin position="987"/>
        <end position="998"/>
    </location>
</feature>
<keyword evidence="2" id="KW-0812">Transmembrane</keyword>
<feature type="region of interest" description="Disordered" evidence="1">
    <location>
        <begin position="195"/>
        <end position="221"/>
    </location>
</feature>
<protein>
    <recommendedName>
        <fullName evidence="5">Glycoprotease family protein</fullName>
    </recommendedName>
</protein>
<gene>
    <name evidence="3" type="ORF">GX51_02684</name>
</gene>
<dbReference type="STRING" id="2060905.A0A2B7XAU8"/>
<name>A0A2B7XAU8_9EURO</name>
<proteinExistence type="predicted"/>
<feature type="region of interest" description="Disordered" evidence="1">
    <location>
        <begin position="249"/>
        <end position="342"/>
    </location>
</feature>
<keyword evidence="4" id="KW-1185">Reference proteome</keyword>
<feature type="compositionally biased region" description="Polar residues" evidence="1">
    <location>
        <begin position="706"/>
        <end position="722"/>
    </location>
</feature>
<feature type="region of interest" description="Disordered" evidence="1">
    <location>
        <begin position="1185"/>
        <end position="1216"/>
    </location>
</feature>
<dbReference type="OrthoDB" id="10259622at2759"/>
<evidence type="ECO:0000256" key="1">
    <source>
        <dbReference type="SAM" id="MobiDB-lite"/>
    </source>
</evidence>